<sequence>MSLNSQKKFLVIKLSALGDIVHALPVARTLRQTYPDAFIAWMIEERYKGLLHNNPDIDEIIPIRIKSWKKNWNREALKEILQIIKNLRQQNFDVVFDLHGLIKSGVIAMLSGARIKSGFHRKNCKEKISSIFFNKKAPYMAGGIHVIDMYLTLVQSALEIHNKVKQFPLPEIRNQKVEDFFQHHPELISKNIIGINHGAGFESKLWELERFAQLADRITVELNCSILLTWGPGEEHKTKQIAASMKQKCWVAPPTSIQESIALYKHLTLLVSCDSGPLHLCAALGIPTVSIFGPTDPVRNGAYGLNHQTVYKTLACSFCWKKKCPLGTNECMKQVTVDEVFESVRSNQKSNI</sequence>
<keyword evidence="6" id="KW-0808">Transferase</keyword>
<dbReference type="PANTHER" id="PTHR30160:SF1">
    <property type="entry name" value="LIPOPOLYSACCHARIDE 1,2-N-ACETYLGLUCOSAMINETRANSFERASE-RELATED"/>
    <property type="match status" value="1"/>
</dbReference>
<keyword evidence="7" id="KW-0448">Lipopolysaccharide biosynthesis</keyword>
<dbReference type="GO" id="GO:0005886">
    <property type="term" value="C:plasma membrane"/>
    <property type="evidence" value="ECO:0007669"/>
    <property type="project" value="UniProtKB-SubCell"/>
</dbReference>
<evidence type="ECO:0000256" key="10">
    <source>
        <dbReference type="ARBA" id="ARBA00044190"/>
    </source>
</evidence>
<comment type="subcellular location">
    <subcellularLocation>
        <location evidence="1">Cell inner membrane</location>
        <topology evidence="1">Peripheral membrane protein</topology>
        <orientation evidence="1">Cytoplasmic side</orientation>
    </subcellularLocation>
</comment>
<evidence type="ECO:0000256" key="8">
    <source>
        <dbReference type="ARBA" id="ARBA00023136"/>
    </source>
</evidence>
<evidence type="ECO:0000256" key="4">
    <source>
        <dbReference type="ARBA" id="ARBA00022519"/>
    </source>
</evidence>
<evidence type="ECO:0000256" key="5">
    <source>
        <dbReference type="ARBA" id="ARBA00022676"/>
    </source>
</evidence>
<dbReference type="SUPFAM" id="SSF53756">
    <property type="entry name" value="UDP-Glycosyltransferase/glycogen phosphorylase"/>
    <property type="match status" value="1"/>
</dbReference>
<dbReference type="NCBIfam" id="TIGR02193">
    <property type="entry name" value="heptsyl_trn_I"/>
    <property type="match status" value="1"/>
</dbReference>
<evidence type="ECO:0000256" key="11">
    <source>
        <dbReference type="ARBA" id="ARBA00044330"/>
    </source>
</evidence>
<organism evidence="13">
    <name type="scientific">marine metagenome</name>
    <dbReference type="NCBI Taxonomy" id="408172"/>
    <lineage>
        <taxon>unclassified sequences</taxon>
        <taxon>metagenomes</taxon>
        <taxon>ecological metagenomes</taxon>
    </lineage>
</organism>
<protein>
    <recommendedName>
        <fullName evidence="10">Lipopolysaccharide heptosyltransferase 1</fullName>
        <ecNumber evidence="9">2.4.99.23</ecNumber>
    </recommendedName>
    <alternativeName>
        <fullName evidence="11">ADP-heptose:lipopolysaccharide heptosyltransferase I</fullName>
    </alternativeName>
</protein>
<evidence type="ECO:0000256" key="2">
    <source>
        <dbReference type="ARBA" id="ARBA00004713"/>
    </source>
</evidence>
<comment type="catalytic activity">
    <reaction evidence="12">
        <text>an alpha-Kdo-(2-&gt;4)-alpha-Kdo-(2-&gt;6)-lipid A + ADP-L-glycero-beta-D-manno-heptose = an L-alpha-D-Hep-(1-&gt;5)-[alpha-Kdo-(2-&gt;4)]-alpha-Kdo-(2-&gt;6)-lipid A + ADP + H(+)</text>
        <dbReference type="Rhea" id="RHEA:74067"/>
        <dbReference type="ChEBI" id="CHEBI:15378"/>
        <dbReference type="ChEBI" id="CHEBI:61506"/>
        <dbReference type="ChEBI" id="CHEBI:176431"/>
        <dbReference type="ChEBI" id="CHEBI:193068"/>
        <dbReference type="ChEBI" id="CHEBI:456216"/>
        <dbReference type="EC" id="2.4.99.23"/>
    </reaction>
</comment>
<evidence type="ECO:0000256" key="12">
    <source>
        <dbReference type="ARBA" id="ARBA00049201"/>
    </source>
</evidence>
<keyword evidence="8" id="KW-0472">Membrane</keyword>
<reference evidence="13" key="1">
    <citation type="submission" date="2018-05" db="EMBL/GenBank/DDBJ databases">
        <authorList>
            <person name="Lanie J.A."/>
            <person name="Ng W.-L."/>
            <person name="Kazmierczak K.M."/>
            <person name="Andrzejewski T.M."/>
            <person name="Davidsen T.M."/>
            <person name="Wayne K.J."/>
            <person name="Tettelin H."/>
            <person name="Glass J.I."/>
            <person name="Rusch D."/>
            <person name="Podicherti R."/>
            <person name="Tsui H.-C.T."/>
            <person name="Winkler M.E."/>
        </authorList>
    </citation>
    <scope>NUCLEOTIDE SEQUENCE</scope>
</reference>
<dbReference type="InterPro" id="IPR011908">
    <property type="entry name" value="LipoPS_heptosylTferase-I"/>
</dbReference>
<keyword evidence="3" id="KW-1003">Cell membrane</keyword>
<evidence type="ECO:0000256" key="3">
    <source>
        <dbReference type="ARBA" id="ARBA00022475"/>
    </source>
</evidence>
<gene>
    <name evidence="13" type="ORF">METZ01_LOCUS9365</name>
</gene>
<dbReference type="GO" id="GO:0008713">
    <property type="term" value="F:ADP-heptose-lipopolysaccharide heptosyltransferase activity"/>
    <property type="evidence" value="ECO:0007669"/>
    <property type="project" value="TreeGrafter"/>
</dbReference>
<evidence type="ECO:0000256" key="6">
    <source>
        <dbReference type="ARBA" id="ARBA00022679"/>
    </source>
</evidence>
<dbReference type="InterPro" id="IPR051199">
    <property type="entry name" value="LPS_LOS_Heptosyltrfase"/>
</dbReference>
<dbReference type="GO" id="GO:0005829">
    <property type="term" value="C:cytosol"/>
    <property type="evidence" value="ECO:0007669"/>
    <property type="project" value="TreeGrafter"/>
</dbReference>
<dbReference type="CDD" id="cd03789">
    <property type="entry name" value="GT9_LPS_heptosyltransferase"/>
    <property type="match status" value="1"/>
</dbReference>
<keyword evidence="5" id="KW-0328">Glycosyltransferase</keyword>
<dbReference type="AlphaFoldDB" id="A0A381NPL9"/>
<dbReference type="EC" id="2.4.99.23" evidence="9"/>
<evidence type="ECO:0000256" key="1">
    <source>
        <dbReference type="ARBA" id="ARBA00004515"/>
    </source>
</evidence>
<evidence type="ECO:0000256" key="7">
    <source>
        <dbReference type="ARBA" id="ARBA00022985"/>
    </source>
</evidence>
<keyword evidence="4" id="KW-0997">Cell inner membrane</keyword>
<dbReference type="InterPro" id="IPR002201">
    <property type="entry name" value="Glyco_trans_9"/>
</dbReference>
<dbReference type="PANTHER" id="PTHR30160">
    <property type="entry name" value="TETRAACYLDISACCHARIDE 4'-KINASE-RELATED"/>
    <property type="match status" value="1"/>
</dbReference>
<accession>A0A381NPL9</accession>
<dbReference type="GO" id="GO:0009244">
    <property type="term" value="P:lipopolysaccharide core region biosynthetic process"/>
    <property type="evidence" value="ECO:0007669"/>
    <property type="project" value="InterPro"/>
</dbReference>
<comment type="pathway">
    <text evidence="2">Bacterial outer membrane biogenesis; LPS core biosynthesis.</text>
</comment>
<dbReference type="EMBL" id="UINC01000506">
    <property type="protein sequence ID" value="SUZ56511.1"/>
    <property type="molecule type" value="Genomic_DNA"/>
</dbReference>
<name>A0A381NPL9_9ZZZZ</name>
<dbReference type="Pfam" id="PF01075">
    <property type="entry name" value="Glyco_transf_9"/>
    <property type="match status" value="1"/>
</dbReference>
<evidence type="ECO:0000256" key="9">
    <source>
        <dbReference type="ARBA" id="ARBA00044041"/>
    </source>
</evidence>
<dbReference type="Gene3D" id="3.40.50.2000">
    <property type="entry name" value="Glycogen Phosphorylase B"/>
    <property type="match status" value="2"/>
</dbReference>
<evidence type="ECO:0000313" key="13">
    <source>
        <dbReference type="EMBL" id="SUZ56511.1"/>
    </source>
</evidence>
<proteinExistence type="predicted"/>